<dbReference type="InterPro" id="IPR006311">
    <property type="entry name" value="TAT_signal"/>
</dbReference>
<dbReference type="RefSeq" id="WP_203898899.1">
    <property type="nucleotide sequence ID" value="NZ_BOPF01000007.1"/>
</dbReference>
<evidence type="ECO:0000256" key="8">
    <source>
        <dbReference type="SAM" id="SignalP"/>
    </source>
</evidence>
<evidence type="ECO:0000256" key="3">
    <source>
        <dbReference type="ARBA" id="ARBA00022475"/>
    </source>
</evidence>
<name>A0A8J3YK61_9ACTN</name>
<evidence type="ECO:0000313" key="10">
    <source>
        <dbReference type="Proteomes" id="UP000619260"/>
    </source>
</evidence>
<keyword evidence="3" id="KW-1003">Cell membrane</keyword>
<keyword evidence="4" id="KW-0812">Transmembrane</keyword>
<keyword evidence="5" id="KW-1133">Transmembrane helix</keyword>
<feature type="chain" id="PRO_5039040743" description="MmpS family membrane protein" evidence="8">
    <location>
        <begin position="31"/>
        <end position="204"/>
    </location>
</feature>
<dbReference type="PROSITE" id="PS51318">
    <property type="entry name" value="TAT"/>
    <property type="match status" value="1"/>
</dbReference>
<accession>A0A8J3YK61</accession>
<dbReference type="AlphaFoldDB" id="A0A8J3YK61"/>
<evidence type="ECO:0008006" key="11">
    <source>
        <dbReference type="Google" id="ProtNLM"/>
    </source>
</evidence>
<dbReference type="InterPro" id="IPR038468">
    <property type="entry name" value="MmpS_C"/>
</dbReference>
<keyword evidence="6" id="KW-0472">Membrane</keyword>
<reference evidence="9" key="1">
    <citation type="submission" date="2021-01" db="EMBL/GenBank/DDBJ databases">
        <title>Whole genome shotgun sequence of Virgisporangium aliadipatigenens NBRC 105644.</title>
        <authorList>
            <person name="Komaki H."/>
            <person name="Tamura T."/>
        </authorList>
    </citation>
    <scope>NUCLEOTIDE SEQUENCE</scope>
    <source>
        <strain evidence="9">NBRC 105644</strain>
    </source>
</reference>
<dbReference type="Proteomes" id="UP000619260">
    <property type="component" value="Unassembled WGS sequence"/>
</dbReference>
<feature type="region of interest" description="Disordered" evidence="7">
    <location>
        <begin position="58"/>
        <end position="94"/>
    </location>
</feature>
<protein>
    <recommendedName>
        <fullName evidence="11">MmpS family membrane protein</fullName>
    </recommendedName>
</protein>
<keyword evidence="10" id="KW-1185">Reference proteome</keyword>
<dbReference type="Gene3D" id="2.60.40.2880">
    <property type="entry name" value="MmpS1-5, C-terminal soluble domain"/>
    <property type="match status" value="1"/>
</dbReference>
<feature type="signal peptide" evidence="8">
    <location>
        <begin position="1"/>
        <end position="30"/>
    </location>
</feature>
<dbReference type="InterPro" id="IPR008693">
    <property type="entry name" value="MmpS"/>
</dbReference>
<evidence type="ECO:0000256" key="5">
    <source>
        <dbReference type="ARBA" id="ARBA00022989"/>
    </source>
</evidence>
<gene>
    <name evidence="9" type="ORF">Val02_22240</name>
</gene>
<evidence type="ECO:0000256" key="7">
    <source>
        <dbReference type="SAM" id="MobiDB-lite"/>
    </source>
</evidence>
<dbReference type="EMBL" id="BOPF01000007">
    <property type="protein sequence ID" value="GIJ45338.1"/>
    <property type="molecule type" value="Genomic_DNA"/>
</dbReference>
<evidence type="ECO:0000313" key="9">
    <source>
        <dbReference type="EMBL" id="GIJ45338.1"/>
    </source>
</evidence>
<comment type="caution">
    <text evidence="9">The sequence shown here is derived from an EMBL/GenBank/DDBJ whole genome shotgun (WGS) entry which is preliminary data.</text>
</comment>
<evidence type="ECO:0000256" key="4">
    <source>
        <dbReference type="ARBA" id="ARBA00022692"/>
    </source>
</evidence>
<comment type="subcellular location">
    <subcellularLocation>
        <location evidence="1">Cell membrane</location>
    </subcellularLocation>
</comment>
<sequence length="204" mass="21002">MNRTYRRIILPAVAATAAALVITAAAAATARVPADAATAPRALPSDDVSASASESASASASASASRSASASASRSAASASPTASPTDWEWPVPTDLPTFPLPTLTPSAAPSSVPSGEAVIVYEVEGDGRAKIQYTDPESQVKEEADVVLPWRIQFPREGVLMQVMARRLSTEDGSVSCTIKRMDTVETTSTANGPQARVGCVLT</sequence>
<organism evidence="9 10">
    <name type="scientific">Virgisporangium aliadipatigenens</name>
    <dbReference type="NCBI Taxonomy" id="741659"/>
    <lineage>
        <taxon>Bacteria</taxon>
        <taxon>Bacillati</taxon>
        <taxon>Actinomycetota</taxon>
        <taxon>Actinomycetes</taxon>
        <taxon>Micromonosporales</taxon>
        <taxon>Micromonosporaceae</taxon>
        <taxon>Virgisporangium</taxon>
    </lineage>
</organism>
<dbReference type="GO" id="GO:0005886">
    <property type="term" value="C:plasma membrane"/>
    <property type="evidence" value="ECO:0007669"/>
    <property type="project" value="UniProtKB-SubCell"/>
</dbReference>
<comment type="similarity">
    <text evidence="2">Belongs to the MmpS family.</text>
</comment>
<feature type="compositionally biased region" description="Low complexity" evidence="7">
    <location>
        <begin position="58"/>
        <end position="80"/>
    </location>
</feature>
<evidence type="ECO:0000256" key="1">
    <source>
        <dbReference type="ARBA" id="ARBA00004236"/>
    </source>
</evidence>
<evidence type="ECO:0000256" key="2">
    <source>
        <dbReference type="ARBA" id="ARBA00007531"/>
    </source>
</evidence>
<keyword evidence="8" id="KW-0732">Signal</keyword>
<dbReference type="Pfam" id="PF05423">
    <property type="entry name" value="Mycobact_memb"/>
    <property type="match status" value="1"/>
</dbReference>
<evidence type="ECO:0000256" key="6">
    <source>
        <dbReference type="ARBA" id="ARBA00023136"/>
    </source>
</evidence>
<proteinExistence type="inferred from homology"/>